<dbReference type="EMBL" id="JAACJJ010000044">
    <property type="protein sequence ID" value="KAF5314270.1"/>
    <property type="molecule type" value="Genomic_DNA"/>
</dbReference>
<keyword evidence="2" id="KW-0812">Transmembrane</keyword>
<comment type="caution">
    <text evidence="3">The sequence shown here is derived from an EMBL/GenBank/DDBJ whole genome shotgun (WGS) entry which is preliminary data.</text>
</comment>
<dbReference type="OrthoDB" id="8191639at2759"/>
<protein>
    <recommendedName>
        <fullName evidence="5">Transmembrane protein</fullName>
    </recommendedName>
</protein>
<keyword evidence="2" id="KW-0472">Membrane</keyword>
<evidence type="ECO:0000313" key="3">
    <source>
        <dbReference type="EMBL" id="KAF5314270.1"/>
    </source>
</evidence>
<evidence type="ECO:0008006" key="5">
    <source>
        <dbReference type="Google" id="ProtNLM"/>
    </source>
</evidence>
<keyword evidence="2" id="KW-1133">Transmembrane helix</keyword>
<feature type="transmembrane region" description="Helical" evidence="2">
    <location>
        <begin position="185"/>
        <end position="206"/>
    </location>
</feature>
<organism evidence="3 4">
    <name type="scientific">Psilocybe cf. subviscida</name>
    <dbReference type="NCBI Taxonomy" id="2480587"/>
    <lineage>
        <taxon>Eukaryota</taxon>
        <taxon>Fungi</taxon>
        <taxon>Dikarya</taxon>
        <taxon>Basidiomycota</taxon>
        <taxon>Agaricomycotina</taxon>
        <taxon>Agaricomycetes</taxon>
        <taxon>Agaricomycetidae</taxon>
        <taxon>Agaricales</taxon>
        <taxon>Agaricineae</taxon>
        <taxon>Strophariaceae</taxon>
        <taxon>Psilocybe</taxon>
    </lineage>
</organism>
<reference evidence="3 4" key="1">
    <citation type="journal article" date="2020" name="ISME J.">
        <title>Uncovering the hidden diversity of litter-decomposition mechanisms in mushroom-forming fungi.</title>
        <authorList>
            <person name="Floudas D."/>
            <person name="Bentzer J."/>
            <person name="Ahren D."/>
            <person name="Johansson T."/>
            <person name="Persson P."/>
            <person name="Tunlid A."/>
        </authorList>
    </citation>
    <scope>NUCLEOTIDE SEQUENCE [LARGE SCALE GENOMIC DNA]</scope>
    <source>
        <strain evidence="3 4">CBS 101986</strain>
    </source>
</reference>
<accession>A0A8H5B036</accession>
<dbReference type="AlphaFoldDB" id="A0A8H5B036"/>
<sequence length="815" mass="89865">MPARPYPRGSHGVARLSHESFTQEHPILIQQDSNIGSPRSYPPNDPQIDGTSAEDKVQVGGDDNVSLLHPHYISTKEWQYPPSPTARHAPPAYKSPKLWEFDSNLKDDGYNHFGDGTPVATPPGWSAYPRLLGSPPSLRKRKRSPFGSGFEVPQWRQLSIHFILCAITYPCLEFFIMMAKGKPLFYTRIFVGTGCGIMGFALGLSLMELAKGIIETCTWATVIQQSQLPDGLGPGVRLKDLAAQSEDPTSAWSALRLLWDRRTQRSTITKSRSHYGQHKWNFWIVVFLANVILAGALTFILGRVVNIICQVEHQYDEYKEVAVQGTLTPEDMKRAQVVFQDFNDPSVAWTLSPFSSQGGLPVPVKLMWNGDAVYFAEVIPDQLVPGGHGPGALAEKTQSLVTERESGYAQPAQSTSTLKVDPGSVLRFPRWGIRMRCDKIPNPPLNIVPVSPNMLTYVFTPRSTLRGLFEYFNKPLPDELKNPVNLAQVLQGNDSVPAELNVQETAMGAFFRHNGVAHSLQSTVLDDFGRSGSGFRSIETMLVRLNTTYAPHGSFGTVGDFHISPQYGRRQSVPSSVGFDAVVCLQLYEPWVLGVYNNSIGPPSSFRILARGASLSQSMRSGRKVGGAIQDSKINTSLSSSGLQDAFIAVRQNSLNQMLKDNGRDTNYVPSPTLVSFTDGSGLYGYTNLTAENYATARALADASNVLPYLVGTGKLVAQQYADKVISAAFIDVIQLAIVLGIVFAMGLISAIFLPRLPLDVPHRGFGLYSWLSAFYADELQPAPDSHVEITKRMELKDIMQYTSELRFRFVIPTQ</sequence>
<feature type="transmembrane region" description="Helical" evidence="2">
    <location>
        <begin position="733"/>
        <end position="754"/>
    </location>
</feature>
<evidence type="ECO:0000256" key="2">
    <source>
        <dbReference type="SAM" id="Phobius"/>
    </source>
</evidence>
<evidence type="ECO:0000256" key="1">
    <source>
        <dbReference type="SAM" id="MobiDB-lite"/>
    </source>
</evidence>
<gene>
    <name evidence="3" type="ORF">D9619_011827</name>
</gene>
<keyword evidence="4" id="KW-1185">Reference proteome</keyword>
<name>A0A8H5B036_9AGAR</name>
<evidence type="ECO:0000313" key="4">
    <source>
        <dbReference type="Proteomes" id="UP000567179"/>
    </source>
</evidence>
<dbReference type="Proteomes" id="UP000567179">
    <property type="component" value="Unassembled WGS sequence"/>
</dbReference>
<feature type="transmembrane region" description="Helical" evidence="2">
    <location>
        <begin position="280"/>
        <end position="301"/>
    </location>
</feature>
<proteinExistence type="predicted"/>
<feature type="region of interest" description="Disordered" evidence="1">
    <location>
        <begin position="1"/>
        <end position="57"/>
    </location>
</feature>